<keyword evidence="3" id="KW-1185">Reference proteome</keyword>
<organism evidence="2 3">
    <name type="scientific">Araneus ventricosus</name>
    <name type="common">Orbweaver spider</name>
    <name type="synonym">Epeira ventricosa</name>
    <dbReference type="NCBI Taxonomy" id="182803"/>
    <lineage>
        <taxon>Eukaryota</taxon>
        <taxon>Metazoa</taxon>
        <taxon>Ecdysozoa</taxon>
        <taxon>Arthropoda</taxon>
        <taxon>Chelicerata</taxon>
        <taxon>Arachnida</taxon>
        <taxon>Araneae</taxon>
        <taxon>Araneomorphae</taxon>
        <taxon>Entelegynae</taxon>
        <taxon>Araneoidea</taxon>
        <taxon>Araneidae</taxon>
        <taxon>Araneus</taxon>
    </lineage>
</organism>
<protein>
    <recommendedName>
        <fullName evidence="1">Reverse transcriptase Ty1/copia-type domain-containing protein</fullName>
    </recommendedName>
</protein>
<reference evidence="2 3" key="1">
    <citation type="journal article" date="2019" name="Sci. Rep.">
        <title>Orb-weaving spider Araneus ventricosus genome elucidates the spidroin gene catalogue.</title>
        <authorList>
            <person name="Kono N."/>
            <person name="Nakamura H."/>
            <person name="Ohtoshi R."/>
            <person name="Moran D.A.P."/>
            <person name="Shinohara A."/>
            <person name="Yoshida Y."/>
            <person name="Fujiwara M."/>
            <person name="Mori M."/>
            <person name="Tomita M."/>
            <person name="Arakawa K."/>
        </authorList>
    </citation>
    <scope>NUCLEOTIDE SEQUENCE [LARGE SCALE GENOMIC DNA]</scope>
</reference>
<gene>
    <name evidence="2" type="ORF">AVEN_259612_1</name>
</gene>
<dbReference type="OrthoDB" id="6434303at2759"/>
<dbReference type="EMBL" id="BGPR01004622">
    <property type="protein sequence ID" value="GBN01485.1"/>
    <property type="molecule type" value="Genomic_DNA"/>
</dbReference>
<evidence type="ECO:0000313" key="2">
    <source>
        <dbReference type="EMBL" id="GBN01485.1"/>
    </source>
</evidence>
<evidence type="ECO:0000259" key="1">
    <source>
        <dbReference type="Pfam" id="PF07727"/>
    </source>
</evidence>
<dbReference type="AlphaFoldDB" id="A0A4Y2KGP8"/>
<dbReference type="InterPro" id="IPR013103">
    <property type="entry name" value="RVT_2"/>
</dbReference>
<sequence>MKCGLKQSNSDLCLFSDDEKFIYLIVHVDDGIIASVDEQTVKQFLEKLKSEFSVVIGVANYFLGMQIKCLGDETFVHQEGYCRKILKRFEMSEYNSVSTPVGYYYH</sequence>
<dbReference type="Pfam" id="PF07727">
    <property type="entry name" value="RVT_2"/>
    <property type="match status" value="1"/>
</dbReference>
<accession>A0A4Y2KGP8</accession>
<feature type="domain" description="Reverse transcriptase Ty1/copia-type" evidence="1">
    <location>
        <begin position="3"/>
        <end position="101"/>
    </location>
</feature>
<evidence type="ECO:0000313" key="3">
    <source>
        <dbReference type="Proteomes" id="UP000499080"/>
    </source>
</evidence>
<dbReference type="Proteomes" id="UP000499080">
    <property type="component" value="Unassembled WGS sequence"/>
</dbReference>
<proteinExistence type="predicted"/>
<comment type="caution">
    <text evidence="2">The sequence shown here is derived from an EMBL/GenBank/DDBJ whole genome shotgun (WGS) entry which is preliminary data.</text>
</comment>
<name>A0A4Y2KGP8_ARAVE</name>